<comment type="subcellular location">
    <subcellularLocation>
        <location evidence="1">Bacterial microcompartment</location>
    </subcellularLocation>
</comment>
<dbReference type="PANTHER" id="PTHR33941:SF11">
    <property type="entry name" value="BACTERIAL MICROCOMPARTMENT SHELL PROTEIN PDUJ"/>
    <property type="match status" value="1"/>
</dbReference>
<dbReference type="InterPro" id="IPR050575">
    <property type="entry name" value="BMC_shell"/>
</dbReference>
<keyword evidence="2" id="KW-1283">Bacterial microcompartment</keyword>
<proteinExistence type="inferred from homology"/>
<comment type="similarity">
    <text evidence="3">Belongs to the bacterial microcompartments protein family.</text>
</comment>
<dbReference type="Proteomes" id="UP000183952">
    <property type="component" value="Unassembled WGS sequence"/>
</dbReference>
<evidence type="ECO:0000313" key="5">
    <source>
        <dbReference type="EMBL" id="SHJ56711.1"/>
    </source>
</evidence>
<keyword evidence="6" id="KW-1185">Reference proteome</keyword>
<dbReference type="Gene3D" id="3.30.70.1710">
    <property type="match status" value="2"/>
</dbReference>
<dbReference type="EMBL" id="FRAD01000004">
    <property type="protein sequence ID" value="SHJ56711.1"/>
    <property type="molecule type" value="Genomic_DNA"/>
</dbReference>
<evidence type="ECO:0000256" key="1">
    <source>
        <dbReference type="ARBA" id="ARBA00024322"/>
    </source>
</evidence>
<organism evidence="5 6">
    <name type="scientific">Hathewaya proteolytica DSM 3090</name>
    <dbReference type="NCBI Taxonomy" id="1121331"/>
    <lineage>
        <taxon>Bacteria</taxon>
        <taxon>Bacillati</taxon>
        <taxon>Bacillota</taxon>
        <taxon>Clostridia</taxon>
        <taxon>Eubacteriales</taxon>
        <taxon>Clostridiaceae</taxon>
        <taxon>Hathewaya</taxon>
    </lineage>
</organism>
<evidence type="ECO:0000313" key="6">
    <source>
        <dbReference type="Proteomes" id="UP000183952"/>
    </source>
</evidence>
<dbReference type="SMART" id="SM00877">
    <property type="entry name" value="BMC"/>
    <property type="match status" value="2"/>
</dbReference>
<name>A0A1M6KCN3_9CLOT</name>
<dbReference type="STRING" id="1121331.SAMN02745248_00420"/>
<dbReference type="InterPro" id="IPR037233">
    <property type="entry name" value="CcmK-like_sf"/>
</dbReference>
<dbReference type="InterPro" id="IPR044872">
    <property type="entry name" value="CcmK/CsoS1_BMC"/>
</dbReference>
<dbReference type="SUPFAM" id="SSF143414">
    <property type="entry name" value="CcmK-like"/>
    <property type="match status" value="2"/>
</dbReference>
<protein>
    <submittedName>
        <fullName evidence="5">BMC domain-containing protein</fullName>
    </submittedName>
</protein>
<dbReference type="InterPro" id="IPR000249">
    <property type="entry name" value="BMC_dom"/>
</dbReference>
<dbReference type="InterPro" id="IPR011238">
    <property type="entry name" value="Micro_shell_prot_PduT"/>
</dbReference>
<dbReference type="PROSITE" id="PS51930">
    <property type="entry name" value="BMC_2"/>
    <property type="match status" value="1"/>
</dbReference>
<evidence type="ECO:0000256" key="2">
    <source>
        <dbReference type="ARBA" id="ARBA00024446"/>
    </source>
</evidence>
<dbReference type="AlphaFoldDB" id="A0A1M6KCN3"/>
<dbReference type="Pfam" id="PF00936">
    <property type="entry name" value="BMC"/>
    <property type="match status" value="2"/>
</dbReference>
<reference evidence="5 6" key="1">
    <citation type="submission" date="2016-11" db="EMBL/GenBank/DDBJ databases">
        <authorList>
            <person name="Jaros S."/>
            <person name="Januszkiewicz K."/>
            <person name="Wedrychowicz H."/>
        </authorList>
    </citation>
    <scope>NUCLEOTIDE SEQUENCE [LARGE SCALE GENOMIC DNA]</scope>
    <source>
        <strain evidence="5 6">DSM 3090</strain>
    </source>
</reference>
<feature type="domain" description="BMC" evidence="4">
    <location>
        <begin position="4"/>
        <end position="86"/>
    </location>
</feature>
<gene>
    <name evidence="5" type="ORF">SAMN02745248_00420</name>
</gene>
<dbReference type="CDD" id="cd07053">
    <property type="entry name" value="BMC_PduT_repeat1"/>
    <property type="match status" value="1"/>
</dbReference>
<evidence type="ECO:0000256" key="3">
    <source>
        <dbReference type="PROSITE-ProRule" id="PRU01278"/>
    </source>
</evidence>
<sequence length="181" mass="19959">MRDALAIVELSSVSKGYEIADRMLKIADLDVIMCKSICPGKFLIALTGYVADVEMALNEVNHIEDKHVLSNFIITNPHEDIINSISKKYISKKISKAIGIVEHSSVAYSIKYLDCILKYCNVNLVKFVPGNLVGGKGYFIISSELSNVQEAVDYALKNIGRNKLINISVIPAPSEELLKSI</sequence>
<dbReference type="PANTHER" id="PTHR33941">
    <property type="entry name" value="PROPANEDIOL UTILIZATION PROTEIN PDUA"/>
    <property type="match status" value="1"/>
</dbReference>
<evidence type="ECO:0000259" key="4">
    <source>
        <dbReference type="PROSITE" id="PS51930"/>
    </source>
</evidence>
<accession>A0A1M6KCN3</accession>
<dbReference type="PIRSF" id="PIRSF034834">
    <property type="entry name" value="PduT"/>
    <property type="match status" value="1"/>
</dbReference>
<dbReference type="GO" id="GO:0031469">
    <property type="term" value="C:bacterial microcompartment"/>
    <property type="evidence" value="ECO:0007669"/>
    <property type="project" value="UniProtKB-SubCell"/>
</dbReference>
<dbReference type="RefSeq" id="WP_072901785.1">
    <property type="nucleotide sequence ID" value="NZ_FRAD01000004.1"/>
</dbReference>